<reference evidence="9 10" key="1">
    <citation type="submission" date="2018-11" db="EMBL/GenBank/DDBJ databases">
        <title>Genomic Encyclopedia of Type Strains, Phase IV (KMG-IV): sequencing the most valuable type-strain genomes for metagenomic binning, comparative biology and taxonomic classification.</title>
        <authorList>
            <person name="Goeker M."/>
        </authorList>
    </citation>
    <scope>NUCLEOTIDE SEQUENCE [LARGE SCALE GENOMIC DNA]</scope>
    <source>
        <strain evidence="9 10">DSM 101684</strain>
    </source>
</reference>
<evidence type="ECO:0000313" key="10">
    <source>
        <dbReference type="Proteomes" id="UP000272193"/>
    </source>
</evidence>
<evidence type="ECO:0000256" key="4">
    <source>
        <dbReference type="ARBA" id="ARBA00022984"/>
    </source>
</evidence>
<name>A0A3N4UIS2_9BURK</name>
<dbReference type="InterPro" id="IPR018187">
    <property type="entry name" value="Asp/Glu_racemase_AS_1"/>
</dbReference>
<sequence length="302" mass="32363">MPQGPAADQTETRAKATRPIGVFDSGVGGLSILRSLHTHLGDEDYWFLADSRYAPYGERSEAEIRQRAVAVVDWLRRHADIKALVIACNTATAVAADDLRRMHPDLPIVGIEPALKPAAAITQTGRVGVLATPATLASQRFARLLERQSPTVEYLLQPCPGLAAAIERDDRAGIDEQCARHVQSLQAQSGAGSTIDTVVLGCTHYPFAAAVLADLLGPSVRLLDTGEPVARQTLSLLEQHGLRHPGPAAAQERSTPVRQGSTRLWTTGDPQHLSAAARQWLGMTTATAQSAQIEDSPVTTRQ</sequence>
<keyword evidence="10" id="KW-1185">Reference proteome</keyword>
<evidence type="ECO:0000256" key="8">
    <source>
        <dbReference type="SAM" id="MobiDB-lite"/>
    </source>
</evidence>
<dbReference type="InterPro" id="IPR015942">
    <property type="entry name" value="Asp/Glu/hydantoin_racemase"/>
</dbReference>
<evidence type="ECO:0000256" key="2">
    <source>
        <dbReference type="ARBA" id="ARBA00013090"/>
    </source>
</evidence>
<evidence type="ECO:0000256" key="3">
    <source>
        <dbReference type="ARBA" id="ARBA00022960"/>
    </source>
</evidence>
<gene>
    <name evidence="7" type="primary">murI</name>
    <name evidence="9" type="ORF">EDC62_1068</name>
</gene>
<dbReference type="GO" id="GO:0009252">
    <property type="term" value="P:peptidoglycan biosynthetic process"/>
    <property type="evidence" value="ECO:0007669"/>
    <property type="project" value="UniProtKB-UniRule"/>
</dbReference>
<comment type="caution">
    <text evidence="9">The sequence shown here is derived from an EMBL/GenBank/DDBJ whole genome shotgun (WGS) entry which is preliminary data.</text>
</comment>
<feature type="active site" description="Proton donor/acceptor" evidence="7">
    <location>
        <position position="202"/>
    </location>
</feature>
<evidence type="ECO:0000256" key="1">
    <source>
        <dbReference type="ARBA" id="ARBA00001602"/>
    </source>
</evidence>
<dbReference type="PANTHER" id="PTHR21198">
    <property type="entry name" value="GLUTAMATE RACEMASE"/>
    <property type="match status" value="1"/>
</dbReference>
<evidence type="ECO:0000256" key="5">
    <source>
        <dbReference type="ARBA" id="ARBA00023235"/>
    </source>
</evidence>
<dbReference type="Gene3D" id="3.40.50.1860">
    <property type="match status" value="2"/>
</dbReference>
<dbReference type="NCBIfam" id="TIGR00067">
    <property type="entry name" value="glut_race"/>
    <property type="match status" value="1"/>
</dbReference>
<comment type="catalytic activity">
    <reaction evidence="1 7">
        <text>L-glutamate = D-glutamate</text>
        <dbReference type="Rhea" id="RHEA:12813"/>
        <dbReference type="ChEBI" id="CHEBI:29985"/>
        <dbReference type="ChEBI" id="CHEBI:29986"/>
        <dbReference type="EC" id="5.1.1.3"/>
    </reaction>
</comment>
<dbReference type="GO" id="GO:0008881">
    <property type="term" value="F:glutamate racemase activity"/>
    <property type="evidence" value="ECO:0007669"/>
    <property type="project" value="UniProtKB-UniRule"/>
</dbReference>
<feature type="compositionally biased region" description="Polar residues" evidence="8">
    <location>
        <begin position="252"/>
        <end position="268"/>
    </location>
</feature>
<keyword evidence="6 7" id="KW-0961">Cell wall biogenesis/degradation</keyword>
<evidence type="ECO:0000256" key="6">
    <source>
        <dbReference type="ARBA" id="ARBA00023316"/>
    </source>
</evidence>
<feature type="binding site" evidence="7">
    <location>
        <begin position="89"/>
        <end position="90"/>
    </location>
    <ligand>
        <name>substrate</name>
    </ligand>
</feature>
<dbReference type="HAMAP" id="MF_00258">
    <property type="entry name" value="Glu_racemase"/>
    <property type="match status" value="1"/>
</dbReference>
<dbReference type="OrthoDB" id="9801055at2"/>
<organism evidence="9 10">
    <name type="scientific">Tibeticola sediminis</name>
    <dbReference type="NCBI Taxonomy" id="1917811"/>
    <lineage>
        <taxon>Bacteria</taxon>
        <taxon>Pseudomonadati</taxon>
        <taxon>Pseudomonadota</taxon>
        <taxon>Betaproteobacteria</taxon>
        <taxon>Burkholderiales</taxon>
        <taxon>Comamonadaceae</taxon>
        <taxon>Tibeticola</taxon>
    </lineage>
</organism>
<feature type="active site" description="Proton donor/acceptor" evidence="7">
    <location>
        <position position="88"/>
    </location>
</feature>
<comment type="function">
    <text evidence="7">Provides the (R)-glutamate required for cell wall biosynthesis.</text>
</comment>
<evidence type="ECO:0000313" key="9">
    <source>
        <dbReference type="EMBL" id="RPE70586.1"/>
    </source>
</evidence>
<dbReference type="PROSITE" id="PS00923">
    <property type="entry name" value="ASP_GLU_RACEMASE_1"/>
    <property type="match status" value="1"/>
</dbReference>
<feature type="binding site" evidence="7">
    <location>
        <begin position="24"/>
        <end position="25"/>
    </location>
    <ligand>
        <name>substrate</name>
    </ligand>
</feature>
<dbReference type="AlphaFoldDB" id="A0A3N4UIS2"/>
<dbReference type="Proteomes" id="UP000272193">
    <property type="component" value="Unassembled WGS sequence"/>
</dbReference>
<feature type="binding site" evidence="7">
    <location>
        <begin position="56"/>
        <end position="57"/>
    </location>
    <ligand>
        <name>substrate</name>
    </ligand>
</feature>
<comment type="similarity">
    <text evidence="7">Belongs to the aspartate/glutamate racemases family.</text>
</comment>
<dbReference type="EC" id="5.1.1.3" evidence="2 7"/>
<protein>
    <recommendedName>
        <fullName evidence="2 7">Glutamate racemase</fullName>
        <ecNumber evidence="2 7">5.1.1.3</ecNumber>
    </recommendedName>
</protein>
<dbReference type="EMBL" id="RKQL01000002">
    <property type="protein sequence ID" value="RPE70586.1"/>
    <property type="molecule type" value="Genomic_DNA"/>
</dbReference>
<dbReference type="PANTHER" id="PTHR21198:SF2">
    <property type="entry name" value="GLUTAMATE RACEMASE"/>
    <property type="match status" value="1"/>
</dbReference>
<proteinExistence type="inferred from homology"/>
<feature type="binding site" evidence="7">
    <location>
        <begin position="203"/>
        <end position="204"/>
    </location>
    <ligand>
        <name>substrate</name>
    </ligand>
</feature>
<dbReference type="InterPro" id="IPR001920">
    <property type="entry name" value="Asp/Glu_race"/>
</dbReference>
<dbReference type="UniPathway" id="UPA00219"/>
<evidence type="ECO:0000256" key="7">
    <source>
        <dbReference type="HAMAP-Rule" id="MF_00258"/>
    </source>
</evidence>
<comment type="pathway">
    <text evidence="7">Cell wall biogenesis; peptidoglycan biosynthesis.</text>
</comment>
<dbReference type="RefSeq" id="WP_124221333.1">
    <property type="nucleotide sequence ID" value="NZ_RKQL01000002.1"/>
</dbReference>
<dbReference type="InterPro" id="IPR004391">
    <property type="entry name" value="Glu_race"/>
</dbReference>
<feature type="region of interest" description="Disordered" evidence="8">
    <location>
        <begin position="243"/>
        <end position="268"/>
    </location>
</feature>
<keyword evidence="4 7" id="KW-0573">Peptidoglycan synthesis</keyword>
<dbReference type="GO" id="GO:0008360">
    <property type="term" value="P:regulation of cell shape"/>
    <property type="evidence" value="ECO:0007669"/>
    <property type="project" value="UniProtKB-KW"/>
</dbReference>
<keyword evidence="3 7" id="KW-0133">Cell shape</keyword>
<dbReference type="SUPFAM" id="SSF53681">
    <property type="entry name" value="Aspartate/glutamate racemase"/>
    <property type="match status" value="2"/>
</dbReference>
<keyword evidence="5 7" id="KW-0413">Isomerase</keyword>
<dbReference type="Pfam" id="PF01177">
    <property type="entry name" value="Asp_Glu_race"/>
    <property type="match status" value="1"/>
</dbReference>
<accession>A0A3N4UIS2</accession>
<dbReference type="GO" id="GO:0071555">
    <property type="term" value="P:cell wall organization"/>
    <property type="evidence" value="ECO:0007669"/>
    <property type="project" value="UniProtKB-KW"/>
</dbReference>